<name>A0A816CGF1_9BILA</name>
<comment type="caution">
    <text evidence="1">The sequence shown here is derived from an EMBL/GenBank/DDBJ whole genome shotgun (WGS) entry which is preliminary data.</text>
</comment>
<protein>
    <submittedName>
        <fullName evidence="1">Uncharacterized protein</fullName>
    </submittedName>
</protein>
<dbReference type="EMBL" id="CAJNOQ010041628">
    <property type="protein sequence ID" value="CAF1624263.1"/>
    <property type="molecule type" value="Genomic_DNA"/>
</dbReference>
<gene>
    <name evidence="1" type="ORF">GPM918_LOCUS43929</name>
    <name evidence="2" type="ORF">SRO942_LOCUS45585</name>
</gene>
<keyword evidence="3" id="KW-1185">Reference proteome</keyword>
<accession>A0A816CGF1</accession>
<evidence type="ECO:0000313" key="1">
    <source>
        <dbReference type="EMBL" id="CAF1624263.1"/>
    </source>
</evidence>
<proteinExistence type="predicted"/>
<reference evidence="1" key="1">
    <citation type="submission" date="2021-02" db="EMBL/GenBank/DDBJ databases">
        <authorList>
            <person name="Nowell W R."/>
        </authorList>
    </citation>
    <scope>NUCLEOTIDE SEQUENCE</scope>
</reference>
<organism evidence="1 3">
    <name type="scientific">Didymodactylos carnosus</name>
    <dbReference type="NCBI Taxonomy" id="1234261"/>
    <lineage>
        <taxon>Eukaryota</taxon>
        <taxon>Metazoa</taxon>
        <taxon>Spiralia</taxon>
        <taxon>Gnathifera</taxon>
        <taxon>Rotifera</taxon>
        <taxon>Eurotatoria</taxon>
        <taxon>Bdelloidea</taxon>
        <taxon>Philodinida</taxon>
        <taxon>Philodinidae</taxon>
        <taxon>Didymodactylos</taxon>
    </lineage>
</organism>
<dbReference type="Proteomes" id="UP000681722">
    <property type="component" value="Unassembled WGS sequence"/>
</dbReference>
<evidence type="ECO:0000313" key="2">
    <source>
        <dbReference type="EMBL" id="CAF4516934.1"/>
    </source>
</evidence>
<dbReference type="AlphaFoldDB" id="A0A816CGF1"/>
<dbReference type="Proteomes" id="UP000663829">
    <property type="component" value="Unassembled WGS sequence"/>
</dbReference>
<dbReference type="EMBL" id="CAJOBC010108999">
    <property type="protein sequence ID" value="CAF4516934.1"/>
    <property type="molecule type" value="Genomic_DNA"/>
</dbReference>
<evidence type="ECO:0000313" key="3">
    <source>
        <dbReference type="Proteomes" id="UP000663829"/>
    </source>
</evidence>
<sequence>MINHHRLFSDLWRLCYLFNCLTKFQIINNGTINNQQQTQDYIKELKHSLSNNTFIVDEKCQNEKLLPINEKENV</sequence>